<name>A0A154P2A7_DUFNO</name>
<evidence type="ECO:0000313" key="2">
    <source>
        <dbReference type="Proteomes" id="UP000076502"/>
    </source>
</evidence>
<keyword evidence="2" id="KW-1185">Reference proteome</keyword>
<protein>
    <submittedName>
        <fullName evidence="1">Uncharacterized protein</fullName>
    </submittedName>
</protein>
<sequence length="378" mass="43022">MGTITCYTRTSQIPNITSSLIYTQCNDILSNKGLRRKLNPISIKLEQMSNFPYDIVIKSGFNYLYAKIMFVDQTIMTPYYIPTRTIYFEFMKCFLNEEFQATELISFLGTKLLTVEIIGIRRKNVAKPLVSVSQKPGTKKSVKEPDTHEKEDVLLCFASFDVSDLLRGLWEVRLIGSVSQPNNMHCVSINDNNAENDQKNSPLTNDILTLFGTTIKIKVHVACDLHVVEEATKNILTGFAIDANDQYYIFLEGLANGYLLKIWEKIAKLSNEEGYVFYNSTCVFLTRLYTDFMPLGGFLTLKLSESLETELLHHGLYIGKTGKTFRANVLRTIGLMKLTSTMTSLSQKCLLPNTTAVKYLFHEIGKHYFENFALKSEE</sequence>
<accession>A0A154P2A7</accession>
<proteinExistence type="predicted"/>
<dbReference type="PANTHER" id="PTHR33667:SF7">
    <property type="entry name" value="RIKEN CDNA 1810020O05 GENE"/>
    <property type="match status" value="1"/>
</dbReference>
<evidence type="ECO:0000313" key="1">
    <source>
        <dbReference type="EMBL" id="KZC06066.1"/>
    </source>
</evidence>
<dbReference type="PANTHER" id="PTHR33667">
    <property type="entry name" value="SI:DKEY-57N24.6"/>
    <property type="match status" value="1"/>
</dbReference>
<dbReference type="STRING" id="178035.A0A154P2A7"/>
<dbReference type="EMBL" id="KQ434804">
    <property type="protein sequence ID" value="KZC06066.1"/>
    <property type="molecule type" value="Genomic_DNA"/>
</dbReference>
<reference evidence="1 2" key="1">
    <citation type="submission" date="2015-07" db="EMBL/GenBank/DDBJ databases">
        <title>The genome of Dufourea novaeangliae.</title>
        <authorList>
            <person name="Pan H."/>
            <person name="Kapheim K."/>
        </authorList>
    </citation>
    <scope>NUCLEOTIDE SEQUENCE [LARGE SCALE GENOMIC DNA]</scope>
    <source>
        <strain evidence="1">0120121106</strain>
        <tissue evidence="1">Whole body</tissue>
    </source>
</reference>
<dbReference type="AlphaFoldDB" id="A0A154P2A7"/>
<gene>
    <name evidence="1" type="ORF">WN55_07152</name>
</gene>
<organism evidence="1 2">
    <name type="scientific">Dufourea novaeangliae</name>
    <name type="common">Sweat bee</name>
    <dbReference type="NCBI Taxonomy" id="178035"/>
    <lineage>
        <taxon>Eukaryota</taxon>
        <taxon>Metazoa</taxon>
        <taxon>Ecdysozoa</taxon>
        <taxon>Arthropoda</taxon>
        <taxon>Hexapoda</taxon>
        <taxon>Insecta</taxon>
        <taxon>Pterygota</taxon>
        <taxon>Neoptera</taxon>
        <taxon>Endopterygota</taxon>
        <taxon>Hymenoptera</taxon>
        <taxon>Apocrita</taxon>
        <taxon>Aculeata</taxon>
        <taxon>Apoidea</taxon>
        <taxon>Anthophila</taxon>
        <taxon>Halictidae</taxon>
        <taxon>Rophitinae</taxon>
        <taxon>Dufourea</taxon>
    </lineage>
</organism>
<dbReference type="Proteomes" id="UP000076502">
    <property type="component" value="Unassembled WGS sequence"/>
</dbReference>